<feature type="region of interest" description="Disordered" evidence="1">
    <location>
        <begin position="27"/>
        <end position="104"/>
    </location>
</feature>
<feature type="signal peptide" evidence="2">
    <location>
        <begin position="1"/>
        <end position="26"/>
    </location>
</feature>
<comment type="caution">
    <text evidence="3">The sequence shown here is derived from an EMBL/GenBank/DDBJ whole genome shotgun (WGS) entry which is preliminary data.</text>
</comment>
<feature type="compositionally biased region" description="Low complexity" evidence="1">
    <location>
        <begin position="88"/>
        <end position="104"/>
    </location>
</feature>
<protein>
    <submittedName>
        <fullName evidence="3">Uncharacterized protein</fullName>
    </submittedName>
</protein>
<evidence type="ECO:0000256" key="2">
    <source>
        <dbReference type="SAM" id="SignalP"/>
    </source>
</evidence>
<dbReference type="AlphaFoldDB" id="A0A8J2NZE1"/>
<feature type="compositionally biased region" description="Basic residues" evidence="1">
    <location>
        <begin position="38"/>
        <end position="47"/>
    </location>
</feature>
<keyword evidence="4" id="KW-1185">Reference proteome</keyword>
<sequence>KIIKSGAMRLSVVLFLTSILLGVALSQDSSEESPIPKKTLRKYRVRRPIAAPQEQDDGSGRPTGPARVRRIRIKQRPTEAPQEAPLVLQEQYEQPQPSPQPQLQRQIVISPQRAQQVHLRGSDLYGKLLTEMLVGDKEPF</sequence>
<evidence type="ECO:0000313" key="3">
    <source>
        <dbReference type="EMBL" id="CAG7719940.1"/>
    </source>
</evidence>
<dbReference type="Proteomes" id="UP000708208">
    <property type="component" value="Unassembled WGS sequence"/>
</dbReference>
<evidence type="ECO:0000256" key="1">
    <source>
        <dbReference type="SAM" id="MobiDB-lite"/>
    </source>
</evidence>
<dbReference type="EMBL" id="CAJVCH010065868">
    <property type="protein sequence ID" value="CAG7719940.1"/>
    <property type="molecule type" value="Genomic_DNA"/>
</dbReference>
<gene>
    <name evidence="3" type="ORF">AFUS01_LOCUS9237</name>
</gene>
<evidence type="ECO:0000313" key="4">
    <source>
        <dbReference type="Proteomes" id="UP000708208"/>
    </source>
</evidence>
<name>A0A8J2NZE1_9HEXA</name>
<organism evidence="3 4">
    <name type="scientific">Allacma fusca</name>
    <dbReference type="NCBI Taxonomy" id="39272"/>
    <lineage>
        <taxon>Eukaryota</taxon>
        <taxon>Metazoa</taxon>
        <taxon>Ecdysozoa</taxon>
        <taxon>Arthropoda</taxon>
        <taxon>Hexapoda</taxon>
        <taxon>Collembola</taxon>
        <taxon>Symphypleona</taxon>
        <taxon>Sminthuridae</taxon>
        <taxon>Allacma</taxon>
    </lineage>
</organism>
<reference evidence="3" key="1">
    <citation type="submission" date="2021-06" db="EMBL/GenBank/DDBJ databases">
        <authorList>
            <person name="Hodson N. C."/>
            <person name="Mongue J. A."/>
            <person name="Jaron S. K."/>
        </authorList>
    </citation>
    <scope>NUCLEOTIDE SEQUENCE</scope>
</reference>
<feature type="non-terminal residue" evidence="3">
    <location>
        <position position="1"/>
    </location>
</feature>
<accession>A0A8J2NZE1</accession>
<feature type="chain" id="PRO_5035272302" evidence="2">
    <location>
        <begin position="27"/>
        <end position="140"/>
    </location>
</feature>
<proteinExistence type="predicted"/>
<keyword evidence="2" id="KW-0732">Signal</keyword>